<dbReference type="GeneID" id="37041858"/>
<dbReference type="EMBL" id="KZ819635">
    <property type="protein sequence ID" value="PWN91638.1"/>
    <property type="molecule type" value="Genomic_DNA"/>
</dbReference>
<sequence>MSASSPKSYGGAVAVAPAAAGAPPSSSSPSTSASTSSSTSSLDSSPVSSSSTAARHRHHARSYSSDAQRFLDQSKPQQDTSTTVGMLPVRSRKPSPPRTDDATDTAAANGASSSLAPSTEKRISPTRKTSPPRKEMSLEAATAEEIEAEEKLALLREAQKNRRPRMMRLTPAFSSLPGRSPPMFLSQETMSAPLDHVRMQTQQQAQRAEQVSTPEEINKVAFPTTDDTPPSDKSTTPLESDPPTPVQSTVATSSRKSIALRINGANKEEPGVGLQIDLACIPTPSMQDANGPASTSYIPDMVRDRNGNPIKPSLKSSRNSVGNLFNRPGRSDSTPELPISIRAKSVPTTPTLPKAVHFDAKLEHVKLFKNRQRPTAVSRDGSPEQTETETEEEKDFPYIWRRSQHSPVSPSSTSPSVATPQPFAPNGSTYRSRSPSAAEETEQLVLRLPNFPSSTRLSVDREVFLERIFLADDLRSVKGTVRVRNISFEKWVAVRYTLDHWTTTGEVSAEHAESIQGGNADRFTFSIKLNELLNWPRGSPAHETKSMFLCIRYTVSGAEHWDNNEGHNYQLDFRKRQMPSTPLSTPITTGAALQPPKATVAASIGQGTAKSRVLEMAKKGVHGGSAKGGFAIEDLRRELDRLRSDEDEEEEATTATQLRTFASEMAKRKQSPPSSPGRSGSPTPWTARYDFGASLKNPRSGSRTTGQGRAAALDYFSAKPTTATPAASSQMVRGGASYQYGASPSTSSGAPPMKPSISIEGTSPSRHAEIAKPSPDFSHRFGMISPGLGDGPVEHRPVSTSAGNSVEQSPETTPSSSSLGVPRGTHGGRGASERFYSFPPNRHMQSPGAATPPAVGNGMAGSQVAPVVGAAFFEDAILAQARGSPLGSPIQSRKVPPSPRSVSSRLAEVKASEEHKAENGLIVEDYSPSASPVSPCGSPNPFSPSVSVSSNESDTTISTLVPDEQPQHRLKPRKAADGLSVSNDSAESSDGSSTPDARQSREASIDNGEDDESHGPRYRPASMSDYQELINRFCWNSDLVPSGGSTVLVTPPSRSPTTTFSPPLSGATTPTLC</sequence>
<feature type="region of interest" description="Disordered" evidence="1">
    <location>
        <begin position="371"/>
        <end position="438"/>
    </location>
</feature>
<accession>A0A316YSJ5</accession>
<gene>
    <name evidence="3" type="ORF">FA10DRAFT_258989</name>
</gene>
<dbReference type="InterPro" id="IPR038175">
    <property type="entry name" value="CBM21_dom_sf"/>
</dbReference>
<feature type="compositionally biased region" description="Low complexity" evidence="1">
    <location>
        <begin position="939"/>
        <end position="953"/>
    </location>
</feature>
<dbReference type="OrthoDB" id="1881at2759"/>
<feature type="region of interest" description="Disordered" evidence="1">
    <location>
        <begin position="738"/>
        <end position="854"/>
    </location>
</feature>
<dbReference type="Proteomes" id="UP000245768">
    <property type="component" value="Unassembled WGS sequence"/>
</dbReference>
<dbReference type="STRING" id="215250.A0A316YSJ5"/>
<dbReference type="RefSeq" id="XP_025378836.1">
    <property type="nucleotide sequence ID" value="XM_025519942.1"/>
</dbReference>
<feature type="compositionally biased region" description="Low complexity" evidence="1">
    <location>
        <begin position="805"/>
        <end position="818"/>
    </location>
</feature>
<feature type="region of interest" description="Disordered" evidence="1">
    <location>
        <begin position="198"/>
        <end position="255"/>
    </location>
</feature>
<dbReference type="InterPro" id="IPR005036">
    <property type="entry name" value="CBM21_dom"/>
</dbReference>
<feature type="region of interest" description="Disordered" evidence="1">
    <location>
        <begin position="309"/>
        <end position="338"/>
    </location>
</feature>
<reference evidence="3 4" key="1">
    <citation type="journal article" date="2018" name="Mol. Biol. Evol.">
        <title>Broad Genomic Sampling Reveals a Smut Pathogenic Ancestry of the Fungal Clade Ustilaginomycotina.</title>
        <authorList>
            <person name="Kijpornyongpan T."/>
            <person name="Mondo S.J."/>
            <person name="Barry K."/>
            <person name="Sandor L."/>
            <person name="Lee J."/>
            <person name="Lipzen A."/>
            <person name="Pangilinan J."/>
            <person name="LaButti K."/>
            <person name="Hainaut M."/>
            <person name="Henrissat B."/>
            <person name="Grigoriev I.V."/>
            <person name="Spatafora J.W."/>
            <person name="Aime M.C."/>
        </authorList>
    </citation>
    <scope>NUCLEOTIDE SEQUENCE [LARGE SCALE GENOMIC DNA]</scope>
    <source>
        <strain evidence="3 4">MCA 4198</strain>
    </source>
</reference>
<dbReference type="AlphaFoldDB" id="A0A316YSJ5"/>
<feature type="region of interest" description="Disordered" evidence="1">
    <location>
        <begin position="884"/>
        <end position="1023"/>
    </location>
</feature>
<name>A0A316YSJ5_9BASI</name>
<feature type="compositionally biased region" description="Polar residues" evidence="1">
    <location>
        <begin position="314"/>
        <end position="323"/>
    </location>
</feature>
<dbReference type="GO" id="GO:0000164">
    <property type="term" value="C:protein phosphatase type 1 complex"/>
    <property type="evidence" value="ECO:0007669"/>
    <property type="project" value="TreeGrafter"/>
</dbReference>
<feature type="compositionally biased region" description="Basic and acidic residues" evidence="1">
    <location>
        <begin position="907"/>
        <end position="918"/>
    </location>
</feature>
<dbReference type="GO" id="GO:2001069">
    <property type="term" value="F:glycogen binding"/>
    <property type="evidence" value="ECO:0007669"/>
    <property type="project" value="TreeGrafter"/>
</dbReference>
<organism evidence="3 4">
    <name type="scientific">Acaromyces ingoldii</name>
    <dbReference type="NCBI Taxonomy" id="215250"/>
    <lineage>
        <taxon>Eukaryota</taxon>
        <taxon>Fungi</taxon>
        <taxon>Dikarya</taxon>
        <taxon>Basidiomycota</taxon>
        <taxon>Ustilaginomycotina</taxon>
        <taxon>Exobasidiomycetes</taxon>
        <taxon>Exobasidiales</taxon>
        <taxon>Cryptobasidiaceae</taxon>
        <taxon>Acaromyces</taxon>
    </lineage>
</organism>
<feature type="compositionally biased region" description="Polar residues" evidence="1">
    <location>
        <begin position="426"/>
        <end position="435"/>
    </location>
</feature>
<proteinExistence type="predicted"/>
<feature type="compositionally biased region" description="Low complexity" evidence="1">
    <location>
        <begin position="980"/>
        <end position="996"/>
    </location>
</feature>
<feature type="region of interest" description="Disordered" evidence="1">
    <location>
        <begin position="1048"/>
        <end position="1073"/>
    </location>
</feature>
<feature type="compositionally biased region" description="Low complexity" evidence="1">
    <location>
        <begin position="405"/>
        <end position="421"/>
    </location>
</feature>
<evidence type="ECO:0000313" key="4">
    <source>
        <dbReference type="Proteomes" id="UP000245768"/>
    </source>
</evidence>
<feature type="compositionally biased region" description="Polar residues" evidence="1">
    <location>
        <begin position="74"/>
        <end position="84"/>
    </location>
</feature>
<dbReference type="InterPro" id="IPR050782">
    <property type="entry name" value="PP1_regulatory_subunit_3"/>
</dbReference>
<feature type="region of interest" description="Disordered" evidence="1">
    <location>
        <begin position="663"/>
        <end position="708"/>
    </location>
</feature>
<feature type="compositionally biased region" description="Low complexity" evidence="1">
    <location>
        <begin position="741"/>
        <end position="751"/>
    </location>
</feature>
<dbReference type="PROSITE" id="PS51159">
    <property type="entry name" value="CBM21"/>
    <property type="match status" value="1"/>
</dbReference>
<dbReference type="InParanoid" id="A0A316YSJ5"/>
<feature type="compositionally biased region" description="Low complexity" evidence="1">
    <location>
        <begin position="200"/>
        <end position="210"/>
    </location>
</feature>
<protein>
    <recommendedName>
        <fullName evidence="2">CBM21 domain-containing protein</fullName>
    </recommendedName>
</protein>
<evidence type="ECO:0000313" key="3">
    <source>
        <dbReference type="EMBL" id="PWN91638.1"/>
    </source>
</evidence>
<feature type="compositionally biased region" description="Low complexity" evidence="1">
    <location>
        <begin position="223"/>
        <end position="237"/>
    </location>
</feature>
<dbReference type="Pfam" id="PF03370">
    <property type="entry name" value="CBM_21"/>
    <property type="match status" value="1"/>
</dbReference>
<dbReference type="GO" id="GO:0008157">
    <property type="term" value="F:protein phosphatase 1 binding"/>
    <property type="evidence" value="ECO:0007669"/>
    <property type="project" value="TreeGrafter"/>
</dbReference>
<dbReference type="GO" id="GO:0005979">
    <property type="term" value="P:regulation of glycogen biosynthetic process"/>
    <property type="evidence" value="ECO:0007669"/>
    <property type="project" value="TreeGrafter"/>
</dbReference>
<feature type="compositionally biased region" description="Polar residues" evidence="1">
    <location>
        <begin position="697"/>
        <end position="707"/>
    </location>
</feature>
<dbReference type="PANTHER" id="PTHR12307">
    <property type="entry name" value="PROTEIN PHOSPHATASE 1 REGULATORY SUBUNIT"/>
    <property type="match status" value="1"/>
</dbReference>
<feature type="compositionally biased region" description="Low complexity" evidence="1">
    <location>
        <begin position="17"/>
        <end position="53"/>
    </location>
</feature>
<dbReference type="PANTHER" id="PTHR12307:SF36">
    <property type="entry name" value="GLYCOGEN-BINDING SUBUNIT 76A"/>
    <property type="match status" value="1"/>
</dbReference>
<evidence type="ECO:0000256" key="1">
    <source>
        <dbReference type="SAM" id="MobiDB-lite"/>
    </source>
</evidence>
<keyword evidence="4" id="KW-1185">Reference proteome</keyword>
<feature type="domain" description="CBM21" evidence="2">
    <location>
        <begin position="457"/>
        <end position="572"/>
    </location>
</feature>
<feature type="region of interest" description="Disordered" evidence="1">
    <location>
        <begin position="17"/>
        <end position="140"/>
    </location>
</feature>
<dbReference type="Gene3D" id="2.60.40.2440">
    <property type="entry name" value="Carbohydrate binding type-21 domain"/>
    <property type="match status" value="1"/>
</dbReference>
<feature type="compositionally biased region" description="Low complexity" evidence="1">
    <location>
        <begin position="1048"/>
        <end position="1065"/>
    </location>
</feature>
<feature type="compositionally biased region" description="Low complexity" evidence="1">
    <location>
        <begin position="892"/>
        <end position="905"/>
    </location>
</feature>
<evidence type="ECO:0000259" key="2">
    <source>
        <dbReference type="PROSITE" id="PS51159"/>
    </source>
</evidence>
<feature type="region of interest" description="Disordered" evidence="1">
    <location>
        <begin position="155"/>
        <end position="181"/>
    </location>
</feature>
<feature type="compositionally biased region" description="Polar residues" evidence="1">
    <location>
        <begin position="246"/>
        <end position="255"/>
    </location>
</feature>